<feature type="compositionally biased region" description="Polar residues" evidence="5">
    <location>
        <begin position="33"/>
        <end position="50"/>
    </location>
</feature>
<evidence type="ECO:0000313" key="7">
    <source>
        <dbReference type="EMBL" id="GBC02924.1"/>
    </source>
</evidence>
<evidence type="ECO:0000256" key="1">
    <source>
        <dbReference type="ARBA" id="ARBA00004123"/>
    </source>
</evidence>
<dbReference type="GO" id="GO:0005654">
    <property type="term" value="C:nucleoplasm"/>
    <property type="evidence" value="ECO:0007669"/>
    <property type="project" value="TreeGrafter"/>
</dbReference>
<keyword evidence="2" id="KW-0507">mRNA processing</keyword>
<evidence type="ECO:0000256" key="2">
    <source>
        <dbReference type="ARBA" id="ARBA00022664"/>
    </source>
</evidence>
<feature type="compositionally biased region" description="Polar residues" evidence="5">
    <location>
        <begin position="127"/>
        <end position="136"/>
    </location>
</feature>
<reference evidence="8" key="2">
    <citation type="submission" date="2019-10" db="EMBL/GenBank/DDBJ databases">
        <title>Conservation and host-specific expression of non-tandemly repeated heterogenous ribosome RNA gene in arbuscular mycorrhizal fungi.</title>
        <authorList>
            <person name="Maeda T."/>
            <person name="Kobayashi Y."/>
            <person name="Nakagawa T."/>
            <person name="Ezawa T."/>
            <person name="Yamaguchi K."/>
            <person name="Bino T."/>
            <person name="Nishimoto Y."/>
            <person name="Shigenobu S."/>
            <person name="Kawaguchi M."/>
        </authorList>
    </citation>
    <scope>NUCLEOTIDE SEQUENCE</scope>
    <source>
        <strain evidence="8">HR1</strain>
    </source>
</reference>
<accession>A0A2Z6RKT2</accession>
<keyword evidence="3" id="KW-0508">mRNA splicing</keyword>
<evidence type="ECO:0000313" key="9">
    <source>
        <dbReference type="Proteomes" id="UP000247702"/>
    </source>
</evidence>
<comment type="caution">
    <text evidence="7">The sequence shown here is derived from an EMBL/GenBank/DDBJ whole genome shotgun (WGS) entry which is preliminary data.</text>
</comment>
<protein>
    <submittedName>
        <fullName evidence="8">SURP and G-patch domain-containing protein 1-like</fullName>
    </submittedName>
</protein>
<dbReference type="InterPro" id="IPR000467">
    <property type="entry name" value="G_patch_dom"/>
</dbReference>
<proteinExistence type="predicted"/>
<dbReference type="Proteomes" id="UP000615446">
    <property type="component" value="Unassembled WGS sequence"/>
</dbReference>
<dbReference type="GO" id="GO:0006397">
    <property type="term" value="P:mRNA processing"/>
    <property type="evidence" value="ECO:0007669"/>
    <property type="project" value="UniProtKB-KW"/>
</dbReference>
<gene>
    <name evidence="8" type="ORF">RCL2_000790900</name>
    <name evidence="7" type="ORF">RclHR1_00490010</name>
</gene>
<name>A0A2Z6RKT2_9GLOM</name>
<dbReference type="PANTHER" id="PTHR23340:SF0">
    <property type="entry name" value="SURP AND G-PATCH DOMAIN-CONTAINING PROTEIN 1 ISOFORM X1"/>
    <property type="match status" value="1"/>
</dbReference>
<dbReference type="GO" id="GO:0008380">
    <property type="term" value="P:RNA splicing"/>
    <property type="evidence" value="ECO:0007669"/>
    <property type="project" value="UniProtKB-KW"/>
</dbReference>
<keyword evidence="4" id="KW-0539">Nucleus</keyword>
<organism evidence="7 9">
    <name type="scientific">Rhizophagus clarus</name>
    <dbReference type="NCBI Taxonomy" id="94130"/>
    <lineage>
        <taxon>Eukaryota</taxon>
        <taxon>Fungi</taxon>
        <taxon>Fungi incertae sedis</taxon>
        <taxon>Mucoromycota</taxon>
        <taxon>Glomeromycotina</taxon>
        <taxon>Glomeromycetes</taxon>
        <taxon>Glomerales</taxon>
        <taxon>Glomeraceae</taxon>
        <taxon>Rhizophagus</taxon>
    </lineage>
</organism>
<feature type="compositionally biased region" description="Polar residues" evidence="5">
    <location>
        <begin position="1"/>
        <end position="10"/>
    </location>
</feature>
<feature type="compositionally biased region" description="Polar residues" evidence="5">
    <location>
        <begin position="67"/>
        <end position="80"/>
    </location>
</feature>
<dbReference type="OrthoDB" id="4822at2759"/>
<keyword evidence="9" id="KW-1185">Reference proteome</keyword>
<dbReference type="SMART" id="SM00443">
    <property type="entry name" value="G_patch"/>
    <property type="match status" value="1"/>
</dbReference>
<feature type="region of interest" description="Disordered" evidence="5">
    <location>
        <begin position="1"/>
        <end position="172"/>
    </location>
</feature>
<dbReference type="EMBL" id="BEXD01003859">
    <property type="protein sequence ID" value="GBC02924.1"/>
    <property type="molecule type" value="Genomic_DNA"/>
</dbReference>
<sequence>MSTLSNSDDVSTIAGPTEQGAATEIESKAKIESGSNSIGINNPTKISFSISKPPEHVNLGNEDVDNPDNSQETATQSIEQNVALKNDSTESGLSENNGGTGENKKKRKRSRWDQAGSTAVKEAPTPSIDSNSTQGVSAGVAGYEVSGYSSSTSSTSSYTLVRSSATTAAAPPQQTYTFSDKKKFVKYSDTYKPGMVRIGSKWVYPEDEITDGGTWEHKKRAEEMKKTAEQAALLTSHAEAKRAHHIADFLPKEELERFEQKVKAVKTGGTTPTYEDYASNKLDPSNIGFKMLMKQGWQAGSGLGKSGEGIAAPINKADNRPANAGLGQTKPEGVEEEDDEFEIYRKRMMLAYRFRPNPLNNPRRPYY</sequence>
<dbReference type="EMBL" id="BLAL01000050">
    <property type="protein sequence ID" value="GES80637.1"/>
    <property type="molecule type" value="Genomic_DNA"/>
</dbReference>
<dbReference type="STRING" id="94130.A0A2Z6RKT2"/>
<dbReference type="Pfam" id="PF01585">
    <property type="entry name" value="G-patch"/>
    <property type="match status" value="1"/>
</dbReference>
<reference evidence="7 9" key="1">
    <citation type="submission" date="2017-11" db="EMBL/GenBank/DDBJ databases">
        <title>The genome of Rhizophagus clarus HR1 reveals common genetic basis of auxotrophy among arbuscular mycorrhizal fungi.</title>
        <authorList>
            <person name="Kobayashi Y."/>
        </authorList>
    </citation>
    <scope>NUCLEOTIDE SEQUENCE [LARGE SCALE GENOMIC DNA]</scope>
    <source>
        <strain evidence="7 9">HR1</strain>
    </source>
</reference>
<evidence type="ECO:0000313" key="8">
    <source>
        <dbReference type="EMBL" id="GES80637.1"/>
    </source>
</evidence>
<comment type="subcellular location">
    <subcellularLocation>
        <location evidence="1">Nucleus</location>
    </subcellularLocation>
</comment>
<feature type="region of interest" description="Disordered" evidence="5">
    <location>
        <begin position="307"/>
        <end position="338"/>
    </location>
</feature>
<dbReference type="InterPro" id="IPR040169">
    <property type="entry name" value="SUGP1/2"/>
</dbReference>
<dbReference type="AlphaFoldDB" id="A0A2Z6RKT2"/>
<dbReference type="Proteomes" id="UP000247702">
    <property type="component" value="Unassembled WGS sequence"/>
</dbReference>
<feature type="domain" description="G-patch" evidence="6">
    <location>
        <begin position="284"/>
        <end position="331"/>
    </location>
</feature>
<feature type="compositionally biased region" description="Low complexity" evidence="5">
    <location>
        <begin position="146"/>
        <end position="172"/>
    </location>
</feature>
<evidence type="ECO:0000256" key="3">
    <source>
        <dbReference type="ARBA" id="ARBA00023187"/>
    </source>
</evidence>
<evidence type="ECO:0000256" key="5">
    <source>
        <dbReference type="SAM" id="MobiDB-lite"/>
    </source>
</evidence>
<evidence type="ECO:0000256" key="4">
    <source>
        <dbReference type="ARBA" id="ARBA00023242"/>
    </source>
</evidence>
<dbReference type="PANTHER" id="PTHR23340">
    <property type="entry name" value="ARGININE/SERINE RICH SPLICING FACTOR SF4/14"/>
    <property type="match status" value="1"/>
</dbReference>
<dbReference type="GO" id="GO:0003723">
    <property type="term" value="F:RNA binding"/>
    <property type="evidence" value="ECO:0007669"/>
    <property type="project" value="TreeGrafter"/>
</dbReference>
<evidence type="ECO:0000259" key="6">
    <source>
        <dbReference type="PROSITE" id="PS50174"/>
    </source>
</evidence>
<dbReference type="PROSITE" id="PS50174">
    <property type="entry name" value="G_PATCH"/>
    <property type="match status" value="1"/>
</dbReference>